<dbReference type="PANTHER" id="PTHR45700:SF8">
    <property type="entry name" value="HECT-TYPE E3 UBIQUITIN TRANSFERASE"/>
    <property type="match status" value="1"/>
</dbReference>
<feature type="coiled-coil region" evidence="6">
    <location>
        <begin position="300"/>
        <end position="388"/>
    </location>
</feature>
<name>A0ABM0M1N8_SACKO</name>
<evidence type="ECO:0000256" key="5">
    <source>
        <dbReference type="PROSITE-ProRule" id="PRU00104"/>
    </source>
</evidence>
<proteinExistence type="predicted"/>
<feature type="compositionally biased region" description="Basic residues" evidence="7">
    <location>
        <begin position="245"/>
        <end position="255"/>
    </location>
</feature>
<dbReference type="Proteomes" id="UP000694865">
    <property type="component" value="Unplaced"/>
</dbReference>
<dbReference type="PROSITE" id="PS50237">
    <property type="entry name" value="HECT"/>
    <property type="match status" value="1"/>
</dbReference>
<feature type="compositionally biased region" description="Basic and acidic residues" evidence="7">
    <location>
        <begin position="15"/>
        <end position="142"/>
    </location>
</feature>
<dbReference type="CDD" id="cd00078">
    <property type="entry name" value="HECTc"/>
    <property type="match status" value="1"/>
</dbReference>
<feature type="domain" description="HECT" evidence="8">
    <location>
        <begin position="814"/>
        <end position="1142"/>
    </location>
</feature>
<feature type="compositionally biased region" description="Acidic residues" evidence="7">
    <location>
        <begin position="198"/>
        <end position="215"/>
    </location>
</feature>
<keyword evidence="3" id="KW-0808">Transferase</keyword>
<evidence type="ECO:0000256" key="2">
    <source>
        <dbReference type="ARBA" id="ARBA00012485"/>
    </source>
</evidence>
<organism evidence="9 10">
    <name type="scientific">Saccoglossus kowalevskii</name>
    <name type="common">Acorn worm</name>
    <dbReference type="NCBI Taxonomy" id="10224"/>
    <lineage>
        <taxon>Eukaryota</taxon>
        <taxon>Metazoa</taxon>
        <taxon>Hemichordata</taxon>
        <taxon>Enteropneusta</taxon>
        <taxon>Harrimaniidae</taxon>
        <taxon>Saccoglossus</taxon>
    </lineage>
</organism>
<dbReference type="InterPro" id="IPR035983">
    <property type="entry name" value="Hect_E3_ubiquitin_ligase"/>
</dbReference>
<evidence type="ECO:0000256" key="7">
    <source>
        <dbReference type="SAM" id="MobiDB-lite"/>
    </source>
</evidence>
<dbReference type="Gene3D" id="3.90.1750.10">
    <property type="entry name" value="Hect, E3 ligase catalytic domains"/>
    <property type="match status" value="1"/>
</dbReference>
<feature type="region of interest" description="Disordered" evidence="7">
    <location>
        <begin position="15"/>
        <end position="261"/>
    </location>
</feature>
<keyword evidence="9" id="KW-1185">Reference proteome</keyword>
<dbReference type="EC" id="2.3.2.26" evidence="2"/>
<dbReference type="Gene3D" id="3.30.2160.10">
    <property type="entry name" value="Hect, E3 ligase catalytic domain"/>
    <property type="match status" value="1"/>
</dbReference>
<gene>
    <name evidence="10" type="primary">LOC100369167</name>
</gene>
<dbReference type="Pfam" id="PF00632">
    <property type="entry name" value="HECT"/>
    <property type="match status" value="1"/>
</dbReference>
<accession>A0ABM0M1N8</accession>
<feature type="active site" description="Glycyl thioester intermediate" evidence="5">
    <location>
        <position position="1110"/>
    </location>
</feature>
<evidence type="ECO:0000313" key="10">
    <source>
        <dbReference type="RefSeq" id="XP_006813929.1"/>
    </source>
</evidence>
<feature type="compositionally biased region" description="Basic and acidic residues" evidence="7">
    <location>
        <begin position="186"/>
        <end position="197"/>
    </location>
</feature>
<evidence type="ECO:0000256" key="1">
    <source>
        <dbReference type="ARBA" id="ARBA00000885"/>
    </source>
</evidence>
<keyword evidence="6" id="KW-0175">Coiled coil</keyword>
<dbReference type="InterPro" id="IPR044611">
    <property type="entry name" value="E3A/B/C-like"/>
</dbReference>
<evidence type="ECO:0000259" key="8">
    <source>
        <dbReference type="PROSITE" id="PS50237"/>
    </source>
</evidence>
<dbReference type="SMART" id="SM00119">
    <property type="entry name" value="HECTc"/>
    <property type="match status" value="1"/>
</dbReference>
<sequence>MTKYWQELRREFEKKKEKLHGKHEEQDMTLKEMTESLDQRRKDLERELKELEKEENELERRQEKLREEMDKYEQEQDDAFSKRATDANARDLEKMQAERKELQNGIKDEKKDFDKLKKDKSKLEAEIRKMKRTREQQAKKLSEMSQRLENTEIDMVNSAVPRTPKTPGLQLDELEPSSPEPEGEEREMVHPRDLFKSDDDDDEEHFTDEEDEEEEEKKRPRKKVSEKPRRSSKRSLADLPEYRQRHINQHQQNRRAWKDYDSDESEDYRGFNAKLQGHYGDLKVRLSLENDAIARAKEFLRRQKTSLKRRQLALQEARQELRRDLTDQQIDGATDSASFLEDVQINLEKEALELDKAMVNMSTGHRLVREKEHKLKLLEESLADVVSNTTSPDSISPSRKLIINNKYFHHTETTKKSRLTETEVMELLKECKENDNYSPLVRVIGEVFSCTESLSTSFLKTEKSEELEEKLDEDKDIDESAQKLTVEQDESVQNNVTVDIEAVRRVYRAIFMQGSSRTENALLNALMYLSPTVEIDLRYKKPLTLDPNYLNLFLIVMENPMLQSPEYLEVALPCFFKAMSLLSIPAQCRLAKVWSKYPIDNLKKKLEVLQQLITFKVISGQFGGIATRTLQVSEDDAIISATKCMKILYYSSILAGIVDKHNDTIQHSHEDPLNDLFGAIGHEPKERRTPKEDPLEKELGVKAIDSYKPAMSREDFYNDPLNEQIEMDRDFTHYKSDLDDRFSFLNYPFILTPATKNIGLYYDNRIRMYNERRMTVLHSLVQGQQINPYLRLKVRRDHIIDDALVRLEMVAMENPADLKKQLYVEFEGEQGVDEGGVSKEFFQLVVEEIFNPDIGMFRNDEVTGDYWFNPNSFESDGQYTLIGIVLGLAIYNNIILDVHFPMVVYRKLLGKTGSIQDMKDSHPVICSSLMSLLEYEGDVEETFMQTFEISLQDLFGAPVTYDLKENGSSIPVTNENRKEFVDLYADYVLNISIEKQYRAFLRGFQMVTDESPLKQWFTPEEIELLVCGSKHLDFNALEEATEYDGGFTRDSPIIRNFWEIVHNFDEEDKKRLLMFTTGSDRVPIGGLSKLKLIIARNGPDSDRLPTSHTCFNVLLLPDYSSKEKLNERLLKAVSNAKGFGML</sequence>
<comment type="catalytic activity">
    <reaction evidence="1">
        <text>S-ubiquitinyl-[E2 ubiquitin-conjugating enzyme]-L-cysteine + [acceptor protein]-L-lysine = [E2 ubiquitin-conjugating enzyme]-L-cysteine + N(6)-ubiquitinyl-[acceptor protein]-L-lysine.</text>
        <dbReference type="EC" id="2.3.2.26"/>
    </reaction>
</comment>
<evidence type="ECO:0000256" key="6">
    <source>
        <dbReference type="SAM" id="Coils"/>
    </source>
</evidence>
<dbReference type="PANTHER" id="PTHR45700">
    <property type="entry name" value="UBIQUITIN-PROTEIN LIGASE E3C"/>
    <property type="match status" value="1"/>
</dbReference>
<dbReference type="Gene3D" id="3.30.2410.10">
    <property type="entry name" value="Hect, E3 ligase catalytic domain"/>
    <property type="match status" value="1"/>
</dbReference>
<dbReference type="GeneID" id="100369167"/>
<dbReference type="InterPro" id="IPR000569">
    <property type="entry name" value="HECT_dom"/>
</dbReference>
<evidence type="ECO:0000256" key="4">
    <source>
        <dbReference type="ARBA" id="ARBA00022786"/>
    </source>
</evidence>
<protein>
    <recommendedName>
        <fullName evidence="2">HECT-type E3 ubiquitin transferase</fullName>
        <ecNumber evidence="2">2.3.2.26</ecNumber>
    </recommendedName>
</protein>
<evidence type="ECO:0000256" key="3">
    <source>
        <dbReference type="ARBA" id="ARBA00022679"/>
    </source>
</evidence>
<dbReference type="RefSeq" id="XP_006813929.1">
    <property type="nucleotide sequence ID" value="XM_006813866.1"/>
</dbReference>
<dbReference type="SUPFAM" id="SSF56204">
    <property type="entry name" value="Hect, E3 ligase catalytic domain"/>
    <property type="match status" value="1"/>
</dbReference>
<keyword evidence="4 5" id="KW-0833">Ubl conjugation pathway</keyword>
<reference evidence="10" key="1">
    <citation type="submission" date="2025-08" db="UniProtKB">
        <authorList>
            <consortium name="RefSeq"/>
        </authorList>
    </citation>
    <scope>IDENTIFICATION</scope>
    <source>
        <tissue evidence="10">Testes</tissue>
    </source>
</reference>
<evidence type="ECO:0000313" key="9">
    <source>
        <dbReference type="Proteomes" id="UP000694865"/>
    </source>
</evidence>